<dbReference type="GO" id="GO:0003779">
    <property type="term" value="F:actin binding"/>
    <property type="evidence" value="ECO:0007669"/>
    <property type="project" value="InterPro"/>
</dbReference>
<dbReference type="Gene3D" id="2.30.29.30">
    <property type="entry name" value="Pleckstrin-homology domain (PH domain)/Phosphotyrosine-binding domain (PTB)"/>
    <property type="match status" value="1"/>
</dbReference>
<dbReference type="CDD" id="cd01205">
    <property type="entry name" value="EVH1_WASP-like"/>
    <property type="match status" value="1"/>
</dbReference>
<dbReference type="InterPro" id="IPR033927">
    <property type="entry name" value="WASPfam_EVH1"/>
</dbReference>
<evidence type="ECO:0000259" key="3">
    <source>
        <dbReference type="PROSITE" id="PS50229"/>
    </source>
</evidence>
<feature type="domain" description="WH1" evidence="3">
    <location>
        <begin position="15"/>
        <end position="126"/>
    </location>
</feature>
<feature type="compositionally biased region" description="Pro residues" evidence="2">
    <location>
        <begin position="395"/>
        <end position="413"/>
    </location>
</feature>
<evidence type="ECO:0000256" key="2">
    <source>
        <dbReference type="SAM" id="MobiDB-lite"/>
    </source>
</evidence>
<feature type="region of interest" description="Disordered" evidence="2">
    <location>
        <begin position="224"/>
        <end position="527"/>
    </location>
</feature>
<dbReference type="EMBL" id="MQVM01000009">
    <property type="protein sequence ID" value="ONH74636.1"/>
    <property type="molecule type" value="Genomic_DNA"/>
</dbReference>
<sequence>MTLTSQDKNIVRASVSKANNKIIDAAIVRLYVATTSSDRWVWSGLMGALVLVEDTIGHTFFFKLIDITERRGILWDQEIYVDFQYTQDRKFFHSFEIDNAQIGFLFDSISNAQHFYKRVTTREKHASTTTLNNYAQVKSRKHPEQTPHFDQLTSGSINHRIRRSRGLLYYEKEPPPEWRPLYNELEKMGITEDMIAENRDFIKDYINKQGGPLVGLEPPIPRRYQHRQQQRQQENNINDNSPPISSSSSMRKKKAPPPPPPQPQPQPQRQRQPSASLSPSPSSPHLAPATQQHLSEESIANVGGSHLQQDQQPALQPLNPVPPPLIIQNTPLPNQSASPAPPPRGPVPLPRGPSTPLTSRGPVPPPPSRGPVPPPPSRGPVPPPPPRNQPQRAAVPPPPPSRRGAAPPPPPPSRQLHNGQAAPSHPPPQQAPSTQQQPVYQQQPLHQQPLQPSHPPPQQAALTPPHQQQQSLAPPPPPPPPLQTQTAPPAAGSSAAPPPPPPPGMPVFTPPPAAGPAQTTPAISDDRDALLASIRNAGGVGALRKVDKSQLDKPSVLLQEAKGEAPTMSSAGANTSNSGAPASLADALAAALSSRKAKVANSDNESDGDW</sequence>
<feature type="compositionally biased region" description="Pro residues" evidence="2">
    <location>
        <begin position="496"/>
        <end position="514"/>
    </location>
</feature>
<feature type="compositionally biased region" description="Pro residues" evidence="2">
    <location>
        <begin position="362"/>
        <end position="388"/>
    </location>
</feature>
<organism evidence="5 6">
    <name type="scientific">Pichia kudriavzevii</name>
    <name type="common">Yeast</name>
    <name type="synonym">Issatchenkia orientalis</name>
    <dbReference type="NCBI Taxonomy" id="4909"/>
    <lineage>
        <taxon>Eukaryota</taxon>
        <taxon>Fungi</taxon>
        <taxon>Dikarya</taxon>
        <taxon>Ascomycota</taxon>
        <taxon>Saccharomycotina</taxon>
        <taxon>Pichiomycetes</taxon>
        <taxon>Pichiales</taxon>
        <taxon>Pichiaceae</taxon>
        <taxon>Pichia</taxon>
    </lineage>
</organism>
<dbReference type="SMART" id="SM00461">
    <property type="entry name" value="WH1"/>
    <property type="match status" value="1"/>
</dbReference>
<gene>
    <name evidence="5" type="ORF">BOH78_2273</name>
</gene>
<accession>A0A1V2LPL2</accession>
<protein>
    <submittedName>
        <fullName evidence="5">Proline-rich protein LAS17</fullName>
    </submittedName>
</protein>
<dbReference type="Pfam" id="PF00568">
    <property type="entry name" value="WH1"/>
    <property type="match status" value="1"/>
</dbReference>
<feature type="compositionally biased region" description="Low complexity" evidence="2">
    <location>
        <begin position="307"/>
        <end position="318"/>
    </location>
</feature>
<evidence type="ECO:0000313" key="5">
    <source>
        <dbReference type="EMBL" id="ONH74636.1"/>
    </source>
</evidence>
<evidence type="ECO:0000259" key="4">
    <source>
        <dbReference type="PROSITE" id="PS51082"/>
    </source>
</evidence>
<dbReference type="PRINTS" id="PR01217">
    <property type="entry name" value="PRICHEXTENSN"/>
</dbReference>
<dbReference type="PROSITE" id="PS50229">
    <property type="entry name" value="WH1"/>
    <property type="match status" value="1"/>
</dbReference>
<reference evidence="6" key="1">
    <citation type="journal article" date="2017" name="Genome Announc.">
        <title>Genome sequences of Cyberlindnera fabianii 65, Pichia kudriavzevii 129, and Saccharomyces cerevisiae 131 isolated from fermented masau fruits in Zimbabwe.</title>
        <authorList>
            <person name="van Rijswijck I.M.H."/>
            <person name="Derks M.F.L."/>
            <person name="Abee T."/>
            <person name="de Ridder D."/>
            <person name="Smid E.J."/>
        </authorList>
    </citation>
    <scope>NUCLEOTIDE SEQUENCE [LARGE SCALE GENOMIC DNA]</scope>
    <source>
        <strain evidence="6">129</strain>
    </source>
</reference>
<dbReference type="InterPro" id="IPR011993">
    <property type="entry name" value="PH-like_dom_sf"/>
</dbReference>
<feature type="compositionally biased region" description="Low complexity" evidence="2">
    <location>
        <begin position="569"/>
        <end position="584"/>
    </location>
</feature>
<feature type="compositionally biased region" description="Low complexity" evidence="2">
    <location>
        <begin position="267"/>
        <end position="284"/>
    </location>
</feature>
<feature type="compositionally biased region" description="Pro residues" evidence="2">
    <location>
        <begin position="339"/>
        <end position="353"/>
    </location>
</feature>
<feature type="compositionally biased region" description="Low complexity" evidence="2">
    <location>
        <begin position="431"/>
        <end position="451"/>
    </location>
</feature>
<evidence type="ECO:0000313" key="6">
    <source>
        <dbReference type="Proteomes" id="UP000189274"/>
    </source>
</evidence>
<feature type="compositionally biased region" description="Low complexity" evidence="2">
    <location>
        <begin position="483"/>
        <end position="495"/>
    </location>
</feature>
<dbReference type="AlphaFoldDB" id="A0A1V2LPL2"/>
<dbReference type="InterPro" id="IPR003124">
    <property type="entry name" value="WH2_dom"/>
</dbReference>
<dbReference type="GO" id="GO:0045010">
    <property type="term" value="P:actin nucleation"/>
    <property type="evidence" value="ECO:0007669"/>
    <property type="project" value="UniProtKB-ARBA"/>
</dbReference>
<feature type="compositionally biased region" description="Low complexity" evidence="2">
    <location>
        <begin position="459"/>
        <end position="472"/>
    </location>
</feature>
<feature type="region of interest" description="Disordered" evidence="2">
    <location>
        <begin position="560"/>
        <end position="584"/>
    </location>
</feature>
<dbReference type="Pfam" id="PF02205">
    <property type="entry name" value="WH2"/>
    <property type="match status" value="1"/>
</dbReference>
<dbReference type="SUPFAM" id="SSF50729">
    <property type="entry name" value="PH domain-like"/>
    <property type="match status" value="1"/>
</dbReference>
<proteinExistence type="predicted"/>
<dbReference type="GO" id="GO:0071933">
    <property type="term" value="F:Arp2/3 complex binding"/>
    <property type="evidence" value="ECO:0007669"/>
    <property type="project" value="UniProtKB-ARBA"/>
</dbReference>
<comment type="caution">
    <text evidence="5">The sequence shown here is derived from an EMBL/GenBank/DDBJ whole genome shotgun (WGS) entry which is preliminary data.</text>
</comment>
<name>A0A1V2LPL2_PICKU</name>
<dbReference type="FunFam" id="2.30.29.30:FF:000281">
    <property type="entry name" value="Actin associated protein"/>
    <property type="match status" value="1"/>
</dbReference>
<dbReference type="GO" id="GO:0030479">
    <property type="term" value="C:actin cortical patch"/>
    <property type="evidence" value="ECO:0007669"/>
    <property type="project" value="UniProtKB-ARBA"/>
</dbReference>
<feature type="compositionally biased region" description="Pro residues" evidence="2">
    <location>
        <begin position="256"/>
        <end position="266"/>
    </location>
</feature>
<dbReference type="VEuPathDB" id="FungiDB:C5L36_0D02820"/>
<dbReference type="Proteomes" id="UP000189274">
    <property type="component" value="Unassembled WGS sequence"/>
</dbReference>
<feature type="compositionally biased region" description="Pro residues" evidence="2">
    <location>
        <begin position="473"/>
        <end position="482"/>
    </location>
</feature>
<feature type="domain" description="WH2" evidence="4">
    <location>
        <begin position="526"/>
        <end position="546"/>
    </location>
</feature>
<dbReference type="PROSITE" id="PS51082">
    <property type="entry name" value="WH2"/>
    <property type="match status" value="1"/>
</dbReference>
<evidence type="ECO:0000256" key="1">
    <source>
        <dbReference type="ARBA" id="ARBA00022553"/>
    </source>
</evidence>
<keyword evidence="1" id="KW-0597">Phosphoprotein</keyword>
<dbReference type="InterPro" id="IPR000697">
    <property type="entry name" value="WH1/EVH1_dom"/>
</dbReference>